<comment type="caution">
    <text evidence="2">The sequence shown here is derived from an EMBL/GenBank/DDBJ whole genome shotgun (WGS) entry which is preliminary data.</text>
</comment>
<gene>
    <name evidence="2" type="ORF">NF348_15160</name>
</gene>
<dbReference type="Proteomes" id="UP001060275">
    <property type="component" value="Unassembled WGS sequence"/>
</dbReference>
<name>A0A9Q4AQD4_9HYPH</name>
<keyword evidence="1" id="KW-1133">Transmembrane helix</keyword>
<evidence type="ECO:0000256" key="1">
    <source>
        <dbReference type="SAM" id="Phobius"/>
    </source>
</evidence>
<accession>A0A9Q4AQD4</accession>
<dbReference type="EMBL" id="JAMWDU010000005">
    <property type="protein sequence ID" value="MCP8888454.1"/>
    <property type="molecule type" value="Genomic_DNA"/>
</dbReference>
<evidence type="ECO:0000313" key="2">
    <source>
        <dbReference type="EMBL" id="MCP8888454.1"/>
    </source>
</evidence>
<reference evidence="2" key="1">
    <citation type="submission" date="2022-06" db="EMBL/GenBank/DDBJ databases">
        <title>Devosia sp. XJ19-45 genome assembly.</title>
        <authorList>
            <person name="Li B."/>
            <person name="Cai M."/>
            <person name="Nie G."/>
            <person name="Li W."/>
        </authorList>
    </citation>
    <scope>NUCLEOTIDE SEQUENCE</scope>
    <source>
        <strain evidence="2">XJ19-45</strain>
    </source>
</reference>
<keyword evidence="1" id="KW-0472">Membrane</keyword>
<protein>
    <submittedName>
        <fullName evidence="2">Uncharacterized protein</fullName>
    </submittedName>
</protein>
<proteinExistence type="predicted"/>
<feature type="non-terminal residue" evidence="2">
    <location>
        <position position="101"/>
    </location>
</feature>
<keyword evidence="1" id="KW-0812">Transmembrane</keyword>
<dbReference type="RefSeq" id="WP_254677822.1">
    <property type="nucleotide sequence ID" value="NZ_JAMWDU010000005.1"/>
</dbReference>
<evidence type="ECO:0000313" key="3">
    <source>
        <dbReference type="Proteomes" id="UP001060275"/>
    </source>
</evidence>
<sequence length="101" mass="10737">MNATTKIRLQVLAGLARSLVVAKLLGPFKRQGRAAQAKTLLAIGGKSDVVHAAPVAVISGSNGSQDKQKPPLFGRGLFVIWFVIETYVFLADLAVTYSPKS</sequence>
<dbReference type="AlphaFoldDB" id="A0A9Q4AQD4"/>
<organism evidence="2 3">
    <name type="scientific">Devosia ureilytica</name>
    <dbReference type="NCBI Taxonomy" id="2952754"/>
    <lineage>
        <taxon>Bacteria</taxon>
        <taxon>Pseudomonadati</taxon>
        <taxon>Pseudomonadota</taxon>
        <taxon>Alphaproteobacteria</taxon>
        <taxon>Hyphomicrobiales</taxon>
        <taxon>Devosiaceae</taxon>
        <taxon>Devosia</taxon>
    </lineage>
</organism>
<feature type="transmembrane region" description="Helical" evidence="1">
    <location>
        <begin position="77"/>
        <end position="97"/>
    </location>
</feature>
<keyword evidence="3" id="KW-1185">Reference proteome</keyword>